<accession>A0A1Q9B043</accession>
<dbReference type="CDD" id="cd18683">
    <property type="entry name" value="PIN_VapC-like"/>
    <property type="match status" value="1"/>
</dbReference>
<keyword evidence="3" id="KW-1185">Reference proteome</keyword>
<sequence>MKIYAIDTNILVRLLVLVDEEQTRIAEDLLLHSRLVIMWSVLLETEWILRSVVKADRKTVNEKFRFLLTMPSLEVEQPEEMARVLDLHEAGMDFADAMHVVLAGTRTFITFDRALVRRAKRKWPEARVKLAQDAGEDSQGS</sequence>
<evidence type="ECO:0000259" key="1">
    <source>
        <dbReference type="Pfam" id="PF01850"/>
    </source>
</evidence>
<dbReference type="InterPro" id="IPR029060">
    <property type="entry name" value="PIN-like_dom_sf"/>
</dbReference>
<protein>
    <recommendedName>
        <fullName evidence="1">PIN domain-containing protein</fullName>
    </recommendedName>
</protein>
<feature type="domain" description="PIN" evidence="1">
    <location>
        <begin position="5"/>
        <end position="119"/>
    </location>
</feature>
<organism evidence="2 3">
    <name type="scientific">Xaviernesmea oryzae</name>
    <dbReference type="NCBI Taxonomy" id="464029"/>
    <lineage>
        <taxon>Bacteria</taxon>
        <taxon>Pseudomonadati</taxon>
        <taxon>Pseudomonadota</taxon>
        <taxon>Alphaproteobacteria</taxon>
        <taxon>Hyphomicrobiales</taxon>
        <taxon>Rhizobiaceae</taxon>
        <taxon>Rhizobium/Agrobacterium group</taxon>
        <taxon>Xaviernesmea</taxon>
    </lineage>
</organism>
<reference evidence="2 3" key="1">
    <citation type="submission" date="2016-09" db="EMBL/GenBank/DDBJ databases">
        <title>Rhizobium sp. nov., a novel species isolated from the rice rhizosphere.</title>
        <authorList>
            <person name="Zhao J."/>
            <person name="Zhang X."/>
        </authorList>
    </citation>
    <scope>NUCLEOTIDE SEQUENCE [LARGE SCALE GENOMIC DNA]</scope>
    <source>
        <strain evidence="2 3">1.7048</strain>
    </source>
</reference>
<dbReference type="Gene3D" id="3.40.50.1010">
    <property type="entry name" value="5'-nuclease"/>
    <property type="match status" value="1"/>
</dbReference>
<dbReference type="RefSeq" id="WP_075626734.1">
    <property type="nucleotide sequence ID" value="NZ_FOAM01000009.1"/>
</dbReference>
<evidence type="ECO:0000313" key="2">
    <source>
        <dbReference type="EMBL" id="OLP61341.1"/>
    </source>
</evidence>
<dbReference type="Pfam" id="PF01850">
    <property type="entry name" value="PIN"/>
    <property type="match status" value="1"/>
</dbReference>
<gene>
    <name evidence="2" type="ORF">BJF93_21465</name>
</gene>
<dbReference type="SUPFAM" id="SSF88723">
    <property type="entry name" value="PIN domain-like"/>
    <property type="match status" value="1"/>
</dbReference>
<dbReference type="EMBL" id="MKIP01000033">
    <property type="protein sequence ID" value="OLP61341.1"/>
    <property type="molecule type" value="Genomic_DNA"/>
</dbReference>
<dbReference type="Proteomes" id="UP000186364">
    <property type="component" value="Unassembled WGS sequence"/>
</dbReference>
<dbReference type="InterPro" id="IPR002716">
    <property type="entry name" value="PIN_dom"/>
</dbReference>
<dbReference type="AlphaFoldDB" id="A0A1Q9B043"/>
<comment type="caution">
    <text evidence="2">The sequence shown here is derived from an EMBL/GenBank/DDBJ whole genome shotgun (WGS) entry which is preliminary data.</text>
</comment>
<name>A0A1Q9B043_9HYPH</name>
<evidence type="ECO:0000313" key="3">
    <source>
        <dbReference type="Proteomes" id="UP000186364"/>
    </source>
</evidence>
<proteinExistence type="predicted"/>